<dbReference type="CDD" id="cd07250">
    <property type="entry name" value="HPPD_C_like"/>
    <property type="match status" value="1"/>
</dbReference>
<dbReference type="Gene3D" id="3.10.180.10">
    <property type="entry name" value="2,3-Dihydroxybiphenyl 1,2-Dioxygenase, domain 1"/>
    <property type="match status" value="2"/>
</dbReference>
<evidence type="ECO:0000259" key="7">
    <source>
        <dbReference type="PROSITE" id="PS51819"/>
    </source>
</evidence>
<gene>
    <name evidence="8" type="primary">hppD</name>
    <name evidence="8" type="ORF">HG542_21620</name>
</gene>
<feature type="region of interest" description="Disordered" evidence="6">
    <location>
        <begin position="358"/>
        <end position="381"/>
    </location>
</feature>
<keyword evidence="8" id="KW-0223">Dioxygenase</keyword>
<feature type="domain" description="VOC" evidence="7">
    <location>
        <begin position="5"/>
        <end position="135"/>
    </location>
</feature>
<proteinExistence type="inferred from homology"/>
<keyword evidence="3" id="KW-0677">Repeat</keyword>
<evidence type="ECO:0000256" key="5">
    <source>
        <dbReference type="PIRSR" id="PIRSR009283-1"/>
    </source>
</evidence>
<keyword evidence="9" id="KW-1185">Reference proteome</keyword>
<dbReference type="NCBIfam" id="TIGR01263">
    <property type="entry name" value="4HPPD"/>
    <property type="match status" value="1"/>
</dbReference>
<dbReference type="PANTHER" id="PTHR11959">
    <property type="entry name" value="4-HYDROXYPHENYLPYRUVATE DIOXYGENASE"/>
    <property type="match status" value="1"/>
</dbReference>
<name>A0A7Y7B738_STRMO</name>
<evidence type="ECO:0000313" key="8">
    <source>
        <dbReference type="EMBL" id="NVK80240.1"/>
    </source>
</evidence>
<dbReference type="GO" id="GO:0046872">
    <property type="term" value="F:metal ion binding"/>
    <property type="evidence" value="ECO:0007669"/>
    <property type="project" value="UniProtKB-KW"/>
</dbReference>
<comment type="cofactor">
    <cofactor evidence="5">
        <name>Fe cation</name>
        <dbReference type="ChEBI" id="CHEBI:24875"/>
    </cofactor>
    <text evidence="5">Binds 1 Fe cation per subunit.</text>
</comment>
<evidence type="ECO:0000256" key="2">
    <source>
        <dbReference type="ARBA" id="ARBA00022723"/>
    </source>
</evidence>
<feature type="domain" description="VOC" evidence="7">
    <location>
        <begin position="170"/>
        <end position="321"/>
    </location>
</feature>
<evidence type="ECO:0000256" key="3">
    <source>
        <dbReference type="ARBA" id="ARBA00022737"/>
    </source>
</evidence>
<dbReference type="EMBL" id="JABBXF010000049">
    <property type="protein sequence ID" value="NVK80240.1"/>
    <property type="molecule type" value="Genomic_DNA"/>
</dbReference>
<evidence type="ECO:0000256" key="1">
    <source>
        <dbReference type="ARBA" id="ARBA00005877"/>
    </source>
</evidence>
<comment type="similarity">
    <text evidence="1">Belongs to the 4HPPD family.</text>
</comment>
<keyword evidence="8" id="KW-0670">Pyruvate</keyword>
<feature type="binding site" evidence="5">
    <location>
        <position position="253"/>
    </location>
    <ligand>
        <name>Fe cation</name>
        <dbReference type="ChEBI" id="CHEBI:24875"/>
    </ligand>
</feature>
<dbReference type="InterPro" id="IPR041735">
    <property type="entry name" value="4OHPhenylPyrv_dOase_C"/>
</dbReference>
<keyword evidence="2 5" id="KW-0479">Metal-binding</keyword>
<accession>A0A7Y7B738</accession>
<dbReference type="CDD" id="cd08342">
    <property type="entry name" value="HPPD_N_like"/>
    <property type="match status" value="1"/>
</dbReference>
<dbReference type="PIRSF" id="PIRSF009283">
    <property type="entry name" value="HPP_dOase"/>
    <property type="match status" value="1"/>
</dbReference>
<protein>
    <submittedName>
        <fullName evidence="8">4-hydroxyphenylpyruvate dioxygenase</fullName>
        <ecNumber evidence="8">1.13.11.27</ecNumber>
    </submittedName>
</protein>
<dbReference type="InterPro" id="IPR041736">
    <property type="entry name" value="4OHPhenylPyrv_dOase_N"/>
</dbReference>
<keyword evidence="4 5" id="KW-0408">Iron</keyword>
<keyword evidence="8" id="KW-0560">Oxidoreductase</keyword>
<evidence type="ECO:0000313" key="9">
    <source>
        <dbReference type="Proteomes" id="UP000587462"/>
    </source>
</evidence>
<dbReference type="GO" id="GO:0006572">
    <property type="term" value="P:L-tyrosine catabolic process"/>
    <property type="evidence" value="ECO:0007669"/>
    <property type="project" value="TreeGrafter"/>
</dbReference>
<organism evidence="8 9">
    <name type="scientific">Streptomyces morookaense</name>
    <name type="common">Streptoverticillium morookaense</name>
    <dbReference type="NCBI Taxonomy" id="1970"/>
    <lineage>
        <taxon>Bacteria</taxon>
        <taxon>Bacillati</taxon>
        <taxon>Actinomycetota</taxon>
        <taxon>Actinomycetes</taxon>
        <taxon>Kitasatosporales</taxon>
        <taxon>Streptomycetaceae</taxon>
        <taxon>Streptomyces</taxon>
    </lineage>
</organism>
<dbReference type="AlphaFoldDB" id="A0A7Y7B738"/>
<dbReference type="PROSITE" id="PS51819">
    <property type="entry name" value="VOC"/>
    <property type="match status" value="2"/>
</dbReference>
<reference evidence="8 9" key="1">
    <citation type="submission" date="2020-04" db="EMBL/GenBank/DDBJ databases">
        <title>Draft Genome Sequence of Streptomyces morookaense DSM 40503, an 8-azaguanine-producing strain.</title>
        <authorList>
            <person name="Qi J."/>
            <person name="Gao J.-M."/>
        </authorList>
    </citation>
    <scope>NUCLEOTIDE SEQUENCE [LARGE SCALE GENOMIC DNA]</scope>
    <source>
        <strain evidence="8 9">DSM 40503</strain>
    </source>
</reference>
<dbReference type="Pfam" id="PF00903">
    <property type="entry name" value="Glyoxalase"/>
    <property type="match status" value="2"/>
</dbReference>
<dbReference type="InterPro" id="IPR004360">
    <property type="entry name" value="Glyas_Fos-R_dOase_dom"/>
</dbReference>
<dbReference type="EC" id="1.13.11.27" evidence="8"/>
<dbReference type="GO" id="GO:0003868">
    <property type="term" value="F:4-hydroxyphenylpyruvate dioxygenase activity"/>
    <property type="evidence" value="ECO:0007669"/>
    <property type="project" value="UniProtKB-EC"/>
</dbReference>
<dbReference type="SUPFAM" id="SSF54593">
    <property type="entry name" value="Glyoxalase/Bleomycin resistance protein/Dihydroxybiphenyl dioxygenase"/>
    <property type="match status" value="1"/>
</dbReference>
<dbReference type="InterPro" id="IPR037523">
    <property type="entry name" value="VOC_core"/>
</dbReference>
<sequence length="381" mass="40979">MTLLAVDHVGLSVGDAVQAAHYFRSAYGFHIEAETGPGAGPDGTRSFVLRHGDVRLMVTSSLNGNGPTADFVRRHGDGVRDVAFSSTDAVGDFERAVAAGAEAVQEPVVHEDESGRVTVAVIGTDSDLVHSLVQRDNPDGSFLPGVHRPVPHQGGSAGPAGDATAHHLHTVDHLALCLRPDTLDRSVSFYERALGLRHTYDETIVVGGQTMNSKVVQNDSRRITFTMVEPRTDGPRGQLHDFLDNFGGPGVQHIAFGTDAIADAVRALAVRGVDFLSTPSAYYTALAERGIDVGMETETLRELSLLVDRDDWGHLIQIFTRSPYARRTLFFELIQRVEARTFGSGNIKALYEAVERERTRTGVDETGTDTATPALAGTAQA</sequence>
<dbReference type="InterPro" id="IPR029068">
    <property type="entry name" value="Glyas_Bleomycin-R_OHBP_Dase"/>
</dbReference>
<dbReference type="RefSeq" id="WP_171083960.1">
    <property type="nucleotide sequence ID" value="NZ_BNBU01000008.1"/>
</dbReference>
<evidence type="ECO:0000256" key="4">
    <source>
        <dbReference type="ARBA" id="ARBA00023004"/>
    </source>
</evidence>
<comment type="caution">
    <text evidence="8">The sequence shown here is derived from an EMBL/GenBank/DDBJ whole genome shotgun (WGS) entry which is preliminary data.</text>
</comment>
<feature type="binding site" evidence="5">
    <location>
        <position position="173"/>
    </location>
    <ligand>
        <name>Fe cation</name>
        <dbReference type="ChEBI" id="CHEBI:24875"/>
    </ligand>
</feature>
<evidence type="ECO:0000256" key="6">
    <source>
        <dbReference type="SAM" id="MobiDB-lite"/>
    </source>
</evidence>
<feature type="binding site" evidence="5">
    <location>
        <position position="332"/>
    </location>
    <ligand>
        <name>Fe cation</name>
        <dbReference type="ChEBI" id="CHEBI:24875"/>
    </ligand>
</feature>
<dbReference type="Proteomes" id="UP000587462">
    <property type="component" value="Unassembled WGS sequence"/>
</dbReference>
<dbReference type="PANTHER" id="PTHR11959:SF1">
    <property type="entry name" value="4-HYDROXYPHENYLPYRUVATE DIOXYGENASE"/>
    <property type="match status" value="1"/>
</dbReference>
<dbReference type="InterPro" id="IPR005956">
    <property type="entry name" value="4OHPhenylPyrv_dOase"/>
</dbReference>